<organism evidence="2 3">
    <name type="scientific">Oryza meyeriana var. granulata</name>
    <dbReference type="NCBI Taxonomy" id="110450"/>
    <lineage>
        <taxon>Eukaryota</taxon>
        <taxon>Viridiplantae</taxon>
        <taxon>Streptophyta</taxon>
        <taxon>Embryophyta</taxon>
        <taxon>Tracheophyta</taxon>
        <taxon>Spermatophyta</taxon>
        <taxon>Magnoliopsida</taxon>
        <taxon>Liliopsida</taxon>
        <taxon>Poales</taxon>
        <taxon>Poaceae</taxon>
        <taxon>BOP clade</taxon>
        <taxon>Oryzoideae</taxon>
        <taxon>Oryzeae</taxon>
        <taxon>Oryzinae</taxon>
        <taxon>Oryza</taxon>
        <taxon>Oryza meyeriana</taxon>
    </lineage>
</organism>
<comment type="caution">
    <text evidence="2">The sequence shown here is derived from an EMBL/GenBank/DDBJ whole genome shotgun (WGS) entry which is preliminary data.</text>
</comment>
<dbReference type="EMBL" id="SPHZ02000011">
    <property type="protein sequence ID" value="KAF0893549.1"/>
    <property type="molecule type" value="Genomic_DNA"/>
</dbReference>
<keyword evidence="3" id="KW-1185">Reference proteome</keyword>
<evidence type="ECO:0000313" key="3">
    <source>
        <dbReference type="Proteomes" id="UP000479710"/>
    </source>
</evidence>
<dbReference type="Proteomes" id="UP000479710">
    <property type="component" value="Unassembled WGS sequence"/>
</dbReference>
<accession>A0A6G1BZW8</accession>
<name>A0A6G1BZW8_9ORYZ</name>
<sequence>MPTPIATQNQLSLLLQINSNFRKYGRAKKDNFRKDEISIYLDEVVDVKALEVLAGLREDAAADLAGQEGSQQNVSFSDHKSSDEKRTDLGLEEAAPTPCSTYLRSSAVVVKGR</sequence>
<reference evidence="2 3" key="1">
    <citation type="submission" date="2019-11" db="EMBL/GenBank/DDBJ databases">
        <title>Whole genome sequence of Oryza granulata.</title>
        <authorList>
            <person name="Li W."/>
        </authorList>
    </citation>
    <scope>NUCLEOTIDE SEQUENCE [LARGE SCALE GENOMIC DNA]</scope>
    <source>
        <strain evidence="3">cv. Menghai</strain>
        <tissue evidence="2">Leaf</tissue>
    </source>
</reference>
<feature type="region of interest" description="Disordered" evidence="1">
    <location>
        <begin position="64"/>
        <end position="95"/>
    </location>
</feature>
<dbReference type="AlphaFoldDB" id="A0A6G1BZW8"/>
<evidence type="ECO:0000256" key="1">
    <source>
        <dbReference type="SAM" id="MobiDB-lite"/>
    </source>
</evidence>
<evidence type="ECO:0000313" key="2">
    <source>
        <dbReference type="EMBL" id="KAF0893549.1"/>
    </source>
</evidence>
<feature type="compositionally biased region" description="Basic and acidic residues" evidence="1">
    <location>
        <begin position="77"/>
        <end position="89"/>
    </location>
</feature>
<protein>
    <submittedName>
        <fullName evidence="2">Uncharacterized protein</fullName>
    </submittedName>
</protein>
<gene>
    <name evidence="2" type="ORF">E2562_026683</name>
</gene>
<proteinExistence type="predicted"/>
<dbReference type="OrthoDB" id="337750at2759"/>